<organism evidence="3 4">
    <name type="scientific">Paenibacillus psychroresistens</name>
    <dbReference type="NCBI Taxonomy" id="1778678"/>
    <lineage>
        <taxon>Bacteria</taxon>
        <taxon>Bacillati</taxon>
        <taxon>Bacillota</taxon>
        <taxon>Bacilli</taxon>
        <taxon>Bacillales</taxon>
        <taxon>Paenibacillaceae</taxon>
        <taxon>Paenibacillus</taxon>
    </lineage>
</organism>
<evidence type="ECO:0000256" key="2">
    <source>
        <dbReference type="SAM" id="Phobius"/>
    </source>
</evidence>
<keyword evidence="1" id="KW-0175">Coiled coil</keyword>
<dbReference type="SUPFAM" id="SSF158791">
    <property type="entry name" value="MgtE N-terminal domain-like"/>
    <property type="match status" value="1"/>
</dbReference>
<reference evidence="4" key="1">
    <citation type="submission" date="2018-11" db="EMBL/GenBank/DDBJ databases">
        <title>Complete genome sequence of Paenibacillus sp. ML311-T8.</title>
        <authorList>
            <person name="Nam Y.-D."/>
            <person name="Kang J."/>
            <person name="Chung W.-H."/>
            <person name="Park Y.S."/>
        </authorList>
    </citation>
    <scope>NUCLEOTIDE SEQUENCE [LARGE SCALE GENOMIC DNA]</scope>
    <source>
        <strain evidence="4">ML311-T8</strain>
    </source>
</reference>
<keyword evidence="2" id="KW-0812">Transmembrane</keyword>
<evidence type="ECO:0000313" key="3">
    <source>
        <dbReference type="EMBL" id="QGR00115.1"/>
    </source>
</evidence>
<protein>
    <recommendedName>
        <fullName evidence="5">Magnesium transporter MgtE intracellular domain-containing protein</fullName>
    </recommendedName>
</protein>
<keyword evidence="2" id="KW-0472">Membrane</keyword>
<feature type="coiled-coil region" evidence="1">
    <location>
        <begin position="77"/>
        <end position="132"/>
    </location>
</feature>
<evidence type="ECO:0000256" key="1">
    <source>
        <dbReference type="SAM" id="Coils"/>
    </source>
</evidence>
<evidence type="ECO:0008006" key="5">
    <source>
        <dbReference type="Google" id="ProtNLM"/>
    </source>
</evidence>
<dbReference type="Proteomes" id="UP000426246">
    <property type="component" value="Chromosome"/>
</dbReference>
<dbReference type="EMBL" id="CP034235">
    <property type="protein sequence ID" value="QGR00115.1"/>
    <property type="molecule type" value="Genomic_DNA"/>
</dbReference>
<gene>
    <name evidence="3" type="ORF">EHS13_15770</name>
</gene>
<evidence type="ECO:0000313" key="4">
    <source>
        <dbReference type="Proteomes" id="UP000426246"/>
    </source>
</evidence>
<keyword evidence="2" id="KW-1133">Transmembrane helix</keyword>
<feature type="transmembrane region" description="Helical" evidence="2">
    <location>
        <begin position="12"/>
        <end position="34"/>
    </location>
</feature>
<proteinExistence type="predicted"/>
<keyword evidence="4" id="KW-1185">Reference proteome</keyword>
<name>A0A6B8RWH7_9BACL</name>
<sequence>MEESGLSGFERFLYIFFIPIVFAVIGIGVLLSLFDTNIYNDILKQGNKIPFIGALVPEPKTEVKTEDPATEIPEIRIKNQDQKIADLTKKLADQENAMKAADTSTLQKDQTIKDLQAKGVALEEQLKTKTQSDEEYHNQIKLTAEMYAKMNPSKSAPILENLTLQERVLVLSQMKQADQVKVLEKMDPIKAAEASIYLKDVVSAKDREIAALQDRIKLNDSTVASQEITRNDLGQTFAAMTAKSAATVLLQMQSITPAKVVDILNAMDNASRAKVMTALADLSKETAAAITTKLAP</sequence>
<accession>A0A6B8RWH7</accession>
<dbReference type="Gene3D" id="1.10.220.30">
    <property type="match status" value="1"/>
</dbReference>
<dbReference type="KEGG" id="ppsc:EHS13_15770"/>
<dbReference type="AlphaFoldDB" id="A0A6B8RWH7"/>
<dbReference type="OrthoDB" id="2381574at2"/>